<comment type="catalytic activity">
    <reaction evidence="4">
        <text>NAD(+) + (ADP-D-ribosyl)n-acceptor = nicotinamide + (ADP-D-ribosyl)n+1-acceptor + H(+).</text>
        <dbReference type="EC" id="2.4.2.30"/>
    </reaction>
</comment>
<dbReference type="Gene3D" id="3.90.228.10">
    <property type="match status" value="1"/>
</dbReference>
<keyword evidence="2 5" id="KW-0808">Transferase</keyword>
<evidence type="ECO:0000256" key="5">
    <source>
        <dbReference type="RuleBase" id="RU362114"/>
    </source>
</evidence>
<dbReference type="Pfam" id="PF00644">
    <property type="entry name" value="PARP"/>
    <property type="match status" value="1"/>
</dbReference>
<dbReference type="PANTHER" id="PTHR10459:SF60">
    <property type="entry name" value="POLY [ADP-RIBOSE] POLYMERASE 2"/>
    <property type="match status" value="1"/>
</dbReference>
<dbReference type="OrthoDB" id="429950at2759"/>
<dbReference type="PROSITE" id="PS51059">
    <property type="entry name" value="PARP_CATALYTIC"/>
    <property type="match status" value="1"/>
</dbReference>
<evidence type="ECO:0000256" key="3">
    <source>
        <dbReference type="ARBA" id="ARBA00023027"/>
    </source>
</evidence>
<dbReference type="GO" id="GO:1990404">
    <property type="term" value="F:NAD+-protein mono-ADP-ribosyltransferase activity"/>
    <property type="evidence" value="ECO:0007669"/>
    <property type="project" value="TreeGrafter"/>
</dbReference>
<dbReference type="SUPFAM" id="SSF56399">
    <property type="entry name" value="ADP-ribosylation"/>
    <property type="match status" value="1"/>
</dbReference>
<evidence type="ECO:0000256" key="2">
    <source>
        <dbReference type="ARBA" id="ARBA00022679"/>
    </source>
</evidence>
<dbReference type="InterPro" id="IPR050800">
    <property type="entry name" value="ARTD/PARP"/>
</dbReference>
<reference evidence="7 8" key="1">
    <citation type="submission" date="2015-09" db="EMBL/GenBank/DDBJ databases">
        <title>Draft genome of the parasitic nematode Teladorsagia circumcincta isolate WARC Sus (inbred).</title>
        <authorList>
            <person name="Mitreva M."/>
        </authorList>
    </citation>
    <scope>NUCLEOTIDE SEQUENCE [LARGE SCALE GENOMIC DNA]</scope>
    <source>
        <strain evidence="7 8">S</strain>
    </source>
</reference>
<dbReference type="GO" id="GO:0070212">
    <property type="term" value="P:protein poly-ADP-ribosylation"/>
    <property type="evidence" value="ECO:0007669"/>
    <property type="project" value="TreeGrafter"/>
</dbReference>
<protein>
    <recommendedName>
        <fullName evidence="5">Poly [ADP-ribose] polymerase</fullName>
        <shortName evidence="5">PARP</shortName>
        <ecNumber evidence="5">2.4.2.-</ecNumber>
    </recommendedName>
</protein>
<dbReference type="PANTHER" id="PTHR10459">
    <property type="entry name" value="DNA LIGASE"/>
    <property type="match status" value="1"/>
</dbReference>
<name>A0A2G9V3H9_TELCI</name>
<evidence type="ECO:0000259" key="6">
    <source>
        <dbReference type="PROSITE" id="PS51059"/>
    </source>
</evidence>
<dbReference type="GO" id="GO:0003950">
    <property type="term" value="F:NAD+ poly-ADP-ribosyltransferase activity"/>
    <property type="evidence" value="ECO:0007669"/>
    <property type="project" value="UniProtKB-UniRule"/>
</dbReference>
<keyword evidence="1 5" id="KW-0328">Glycosyltransferase</keyword>
<feature type="domain" description="PARP catalytic" evidence="6">
    <location>
        <begin position="1"/>
        <end position="155"/>
    </location>
</feature>
<proteinExistence type="predicted"/>
<dbReference type="GO" id="GO:0006302">
    <property type="term" value="P:double-strand break repair"/>
    <property type="evidence" value="ECO:0007669"/>
    <property type="project" value="TreeGrafter"/>
</dbReference>
<keyword evidence="8" id="KW-1185">Reference proteome</keyword>
<evidence type="ECO:0000313" key="8">
    <source>
        <dbReference type="Proteomes" id="UP000230423"/>
    </source>
</evidence>
<organism evidence="7 8">
    <name type="scientific">Teladorsagia circumcincta</name>
    <name type="common">Brown stomach worm</name>
    <name type="synonym">Ostertagia circumcincta</name>
    <dbReference type="NCBI Taxonomy" id="45464"/>
    <lineage>
        <taxon>Eukaryota</taxon>
        <taxon>Metazoa</taxon>
        <taxon>Ecdysozoa</taxon>
        <taxon>Nematoda</taxon>
        <taxon>Chromadorea</taxon>
        <taxon>Rhabditida</taxon>
        <taxon>Rhabditina</taxon>
        <taxon>Rhabditomorpha</taxon>
        <taxon>Strongyloidea</taxon>
        <taxon>Trichostrongylidae</taxon>
        <taxon>Teladorsagia</taxon>
    </lineage>
</organism>
<gene>
    <name evidence="7" type="ORF">TELCIR_00855</name>
</gene>
<dbReference type="AlphaFoldDB" id="A0A2G9V3H9"/>
<dbReference type="EMBL" id="KZ345013">
    <property type="protein sequence ID" value="PIO77061.1"/>
    <property type="molecule type" value="Genomic_DNA"/>
</dbReference>
<dbReference type="GO" id="GO:0005730">
    <property type="term" value="C:nucleolus"/>
    <property type="evidence" value="ECO:0007669"/>
    <property type="project" value="TreeGrafter"/>
</dbReference>
<dbReference type="EC" id="2.4.2.-" evidence="5"/>
<sequence>MLLWHGSRTSNFYNILSQGLRIAPPEVPSTGFMFGKGIYFADVASKSGNYCYPAKGKCALLMLSEVALGTPQILRDANYSADKLEQGKNSTLGLGKFRPSEGNFMTMKDKVRIPLGPLEDHSGDGTQYSLLYNEYVVYDVAQVKSRYLVEVKFDM</sequence>
<dbReference type="Proteomes" id="UP000230423">
    <property type="component" value="Unassembled WGS sequence"/>
</dbReference>
<keyword evidence="3 5" id="KW-0520">NAD</keyword>
<accession>A0A2G9V3H9</accession>
<evidence type="ECO:0000313" key="7">
    <source>
        <dbReference type="EMBL" id="PIO77061.1"/>
    </source>
</evidence>
<evidence type="ECO:0000256" key="4">
    <source>
        <dbReference type="ARBA" id="ARBA00033987"/>
    </source>
</evidence>
<evidence type="ECO:0000256" key="1">
    <source>
        <dbReference type="ARBA" id="ARBA00022676"/>
    </source>
</evidence>
<dbReference type="InterPro" id="IPR012317">
    <property type="entry name" value="Poly(ADP-ribose)pol_cat_dom"/>
</dbReference>